<dbReference type="AlphaFoldDB" id="A0A6L5YSV4"/>
<dbReference type="SUPFAM" id="SSF53254">
    <property type="entry name" value="Phosphoglycerate mutase-like"/>
    <property type="match status" value="1"/>
</dbReference>
<reference evidence="7 8" key="1">
    <citation type="submission" date="2019-08" db="EMBL/GenBank/DDBJ databases">
        <title>In-depth cultivation of the pig gut microbiome towards novel bacterial diversity and tailored functional studies.</title>
        <authorList>
            <person name="Wylensek D."/>
            <person name="Hitch T.C.A."/>
            <person name="Clavel T."/>
        </authorList>
    </citation>
    <scope>NUCLEOTIDE SEQUENCE [LARGE SCALE GENOMIC DNA]</scope>
    <source>
        <strain evidence="7 8">MUC/MUC-530-WT-4D</strain>
    </source>
</reference>
<dbReference type="SMART" id="SM00855">
    <property type="entry name" value="PGAM"/>
    <property type="match status" value="1"/>
</dbReference>
<dbReference type="Pfam" id="PF00300">
    <property type="entry name" value="His_Phos_1"/>
    <property type="match status" value="1"/>
</dbReference>
<name>A0A6L5YSV4_9FIRM</name>
<organism evidence="7 8">
    <name type="scientific">Roseburia porci</name>
    <dbReference type="NCBI Taxonomy" id="2605790"/>
    <lineage>
        <taxon>Bacteria</taxon>
        <taxon>Bacillati</taxon>
        <taxon>Bacillota</taxon>
        <taxon>Clostridia</taxon>
        <taxon>Lachnospirales</taxon>
        <taxon>Lachnospiraceae</taxon>
        <taxon>Roseburia</taxon>
    </lineage>
</organism>
<feature type="binding site" evidence="6">
    <location>
        <position position="67"/>
    </location>
    <ligand>
        <name>substrate</name>
    </ligand>
</feature>
<comment type="similarity">
    <text evidence="1">Belongs to the phosphoglycerate mutase family. BPG-dependent PGAM subfamily.</text>
</comment>
<dbReference type="InterPro" id="IPR029033">
    <property type="entry name" value="His_PPase_superfam"/>
</dbReference>
<feature type="binding site" evidence="6">
    <location>
        <begin position="15"/>
        <end position="22"/>
    </location>
    <ligand>
        <name>substrate</name>
    </ligand>
</feature>
<protein>
    <recommendedName>
        <fullName evidence="2">phosphoglycerate mutase (2,3-diphosphoglycerate-dependent)</fullName>
        <ecNumber evidence="2">5.4.2.11</ecNumber>
    </recommendedName>
</protein>
<evidence type="ECO:0000256" key="2">
    <source>
        <dbReference type="ARBA" id="ARBA00012028"/>
    </source>
</evidence>
<dbReference type="EC" id="5.4.2.11" evidence="2"/>
<dbReference type="Gene3D" id="3.40.50.1240">
    <property type="entry name" value="Phosphoglycerate mutase-like"/>
    <property type="match status" value="1"/>
</dbReference>
<dbReference type="RefSeq" id="WP_154429993.1">
    <property type="nucleotide sequence ID" value="NZ_VUNI01000012.1"/>
</dbReference>
<accession>A0A6L5YSV4</accession>
<comment type="caution">
    <text evidence="7">The sequence shown here is derived from an EMBL/GenBank/DDBJ whole genome shotgun (WGS) entry which is preliminary data.</text>
</comment>
<proteinExistence type="inferred from homology"/>
<dbReference type="InterPro" id="IPR005952">
    <property type="entry name" value="Phosphogly_mut1"/>
</dbReference>
<dbReference type="GO" id="GO:0004619">
    <property type="term" value="F:phosphoglycerate mutase activity"/>
    <property type="evidence" value="ECO:0007669"/>
    <property type="project" value="UniProtKB-EC"/>
</dbReference>
<dbReference type="InterPro" id="IPR013078">
    <property type="entry name" value="His_Pase_superF_clade-1"/>
</dbReference>
<keyword evidence="4" id="KW-0413">Isomerase</keyword>
<dbReference type="Proteomes" id="UP000474024">
    <property type="component" value="Unassembled WGS sequence"/>
</dbReference>
<evidence type="ECO:0000313" key="7">
    <source>
        <dbReference type="EMBL" id="MST75036.1"/>
    </source>
</evidence>
<evidence type="ECO:0000256" key="4">
    <source>
        <dbReference type="ARBA" id="ARBA00023235"/>
    </source>
</evidence>
<dbReference type="GO" id="GO:0006096">
    <property type="term" value="P:glycolytic process"/>
    <property type="evidence" value="ECO:0007669"/>
    <property type="project" value="UniProtKB-KW"/>
</dbReference>
<evidence type="ECO:0000313" key="8">
    <source>
        <dbReference type="Proteomes" id="UP000474024"/>
    </source>
</evidence>
<evidence type="ECO:0000256" key="5">
    <source>
        <dbReference type="PIRSR" id="PIRSR613078-1"/>
    </source>
</evidence>
<feature type="active site" description="Tele-phosphohistidine intermediate" evidence="5">
    <location>
        <position position="16"/>
    </location>
</feature>
<gene>
    <name evidence="7" type="ORF">FYJ75_08355</name>
</gene>
<evidence type="ECO:0000256" key="1">
    <source>
        <dbReference type="ARBA" id="ARBA00006717"/>
    </source>
</evidence>
<sequence length="204" mass="23565">MWTGTDDKIEILWIRHGMTAANKEHRYLGTTDEPLSTEGARRLIDQWKTNEWLLGHEDKVYSSPMKRCLETAQLLFEQGEKKQIRVIPQWCEMDFGQFEYKNYRELNGNPDYQAWIDSGGTTAFPGGESRAEFIKRSMEGFAFLQEQLKKEVDPVHRICCIVHGGTIMAVLSQLLGGDYYDYQLPNGGSYLVQWTKEAGWTIIE</sequence>
<keyword evidence="8" id="KW-1185">Reference proteome</keyword>
<dbReference type="PANTHER" id="PTHR11931">
    <property type="entry name" value="PHOSPHOGLYCERATE MUTASE"/>
    <property type="match status" value="1"/>
</dbReference>
<evidence type="ECO:0000256" key="6">
    <source>
        <dbReference type="PIRSR" id="PIRSR613078-2"/>
    </source>
</evidence>
<dbReference type="EMBL" id="VUNI01000012">
    <property type="protein sequence ID" value="MST75036.1"/>
    <property type="molecule type" value="Genomic_DNA"/>
</dbReference>
<evidence type="ECO:0000256" key="3">
    <source>
        <dbReference type="ARBA" id="ARBA00023152"/>
    </source>
</evidence>
<feature type="active site" description="Proton donor/acceptor" evidence="5">
    <location>
        <position position="92"/>
    </location>
</feature>
<dbReference type="CDD" id="cd07067">
    <property type="entry name" value="HP_PGM_like"/>
    <property type="match status" value="1"/>
</dbReference>
<keyword evidence="3" id="KW-0324">Glycolysis</keyword>